<keyword evidence="1" id="KW-0812">Transmembrane</keyword>
<dbReference type="EMBL" id="ML995487">
    <property type="protein sequence ID" value="KAF2141336.1"/>
    <property type="molecule type" value="Genomic_DNA"/>
</dbReference>
<dbReference type="GeneID" id="54295698"/>
<evidence type="ECO:0000313" key="2">
    <source>
        <dbReference type="EMBL" id="KAF2141336.1"/>
    </source>
</evidence>
<feature type="transmembrane region" description="Helical" evidence="1">
    <location>
        <begin position="314"/>
        <end position="336"/>
    </location>
</feature>
<dbReference type="GO" id="GO:0005886">
    <property type="term" value="C:plasma membrane"/>
    <property type="evidence" value="ECO:0007669"/>
    <property type="project" value="TreeGrafter"/>
</dbReference>
<keyword evidence="1" id="KW-1133">Transmembrane helix</keyword>
<dbReference type="InterPro" id="IPR016833">
    <property type="entry name" value="Put_Na-Bile_cotransptr"/>
</dbReference>
<feature type="transmembrane region" description="Helical" evidence="1">
    <location>
        <begin position="87"/>
        <end position="110"/>
    </location>
</feature>
<evidence type="ECO:0008006" key="4">
    <source>
        <dbReference type="Google" id="ProtNLM"/>
    </source>
</evidence>
<dbReference type="Proteomes" id="UP000799438">
    <property type="component" value="Unassembled WGS sequence"/>
</dbReference>
<dbReference type="PANTHER" id="PTHR18640:SF5">
    <property type="entry name" value="SODIUM_BILE ACID COTRANSPORTER 7"/>
    <property type="match status" value="1"/>
</dbReference>
<keyword evidence="1" id="KW-0472">Membrane</keyword>
<dbReference type="OrthoDB" id="188035at2759"/>
<feature type="transmembrane region" description="Helical" evidence="1">
    <location>
        <begin position="53"/>
        <end position="75"/>
    </location>
</feature>
<dbReference type="InterPro" id="IPR038770">
    <property type="entry name" value="Na+/solute_symporter_sf"/>
</dbReference>
<name>A0A6A6BBB2_9PEZI</name>
<organism evidence="2 3">
    <name type="scientific">Aplosporella prunicola CBS 121167</name>
    <dbReference type="NCBI Taxonomy" id="1176127"/>
    <lineage>
        <taxon>Eukaryota</taxon>
        <taxon>Fungi</taxon>
        <taxon>Dikarya</taxon>
        <taxon>Ascomycota</taxon>
        <taxon>Pezizomycotina</taxon>
        <taxon>Dothideomycetes</taxon>
        <taxon>Dothideomycetes incertae sedis</taxon>
        <taxon>Botryosphaeriales</taxon>
        <taxon>Aplosporellaceae</taxon>
        <taxon>Aplosporella</taxon>
    </lineage>
</organism>
<dbReference type="AlphaFoldDB" id="A0A6A6BBB2"/>
<feature type="transmembrane region" description="Helical" evidence="1">
    <location>
        <begin position="21"/>
        <end position="41"/>
    </location>
</feature>
<gene>
    <name evidence="2" type="ORF">K452DRAFT_251189</name>
</gene>
<accession>A0A6A6BBB2</accession>
<feature type="transmembrane region" description="Helical" evidence="1">
    <location>
        <begin position="122"/>
        <end position="142"/>
    </location>
</feature>
<keyword evidence="3" id="KW-1185">Reference proteome</keyword>
<proteinExistence type="predicted"/>
<evidence type="ECO:0000256" key="1">
    <source>
        <dbReference type="SAM" id="Phobius"/>
    </source>
</evidence>
<dbReference type="PIRSF" id="PIRSF026166">
    <property type="entry name" value="UCP026166"/>
    <property type="match status" value="1"/>
</dbReference>
<protein>
    <recommendedName>
        <fullName evidence="4">Sodium bile acid symporter family protein</fullName>
    </recommendedName>
</protein>
<dbReference type="RefSeq" id="XP_033397049.1">
    <property type="nucleotide sequence ID" value="XM_033538202.1"/>
</dbReference>
<feature type="transmembrane region" description="Helical" evidence="1">
    <location>
        <begin position="197"/>
        <end position="218"/>
    </location>
</feature>
<feature type="transmembrane region" description="Helical" evidence="1">
    <location>
        <begin position="238"/>
        <end position="261"/>
    </location>
</feature>
<feature type="transmembrane region" description="Helical" evidence="1">
    <location>
        <begin position="267"/>
        <end position="293"/>
    </location>
</feature>
<dbReference type="Gene3D" id="1.20.1530.20">
    <property type="match status" value="1"/>
</dbReference>
<reference evidence="2" key="1">
    <citation type="journal article" date="2020" name="Stud. Mycol.">
        <title>101 Dothideomycetes genomes: a test case for predicting lifestyles and emergence of pathogens.</title>
        <authorList>
            <person name="Haridas S."/>
            <person name="Albert R."/>
            <person name="Binder M."/>
            <person name="Bloem J."/>
            <person name="Labutti K."/>
            <person name="Salamov A."/>
            <person name="Andreopoulos B."/>
            <person name="Baker S."/>
            <person name="Barry K."/>
            <person name="Bills G."/>
            <person name="Bluhm B."/>
            <person name="Cannon C."/>
            <person name="Castanera R."/>
            <person name="Culley D."/>
            <person name="Daum C."/>
            <person name="Ezra D."/>
            <person name="Gonzalez J."/>
            <person name="Henrissat B."/>
            <person name="Kuo A."/>
            <person name="Liang C."/>
            <person name="Lipzen A."/>
            <person name="Lutzoni F."/>
            <person name="Magnuson J."/>
            <person name="Mondo S."/>
            <person name="Nolan M."/>
            <person name="Ohm R."/>
            <person name="Pangilinan J."/>
            <person name="Park H.-J."/>
            <person name="Ramirez L."/>
            <person name="Alfaro M."/>
            <person name="Sun H."/>
            <person name="Tritt A."/>
            <person name="Yoshinaga Y."/>
            <person name="Zwiers L.-H."/>
            <person name="Turgeon B."/>
            <person name="Goodwin S."/>
            <person name="Spatafora J."/>
            <person name="Crous P."/>
            <person name="Grigoriev I."/>
        </authorList>
    </citation>
    <scope>NUCLEOTIDE SEQUENCE</scope>
    <source>
        <strain evidence="2">CBS 121167</strain>
    </source>
</reference>
<dbReference type="Pfam" id="PF13593">
    <property type="entry name" value="SBF_like"/>
    <property type="match status" value="1"/>
</dbReference>
<feature type="transmembrane region" description="Helical" evidence="1">
    <location>
        <begin position="154"/>
        <end position="177"/>
    </location>
</feature>
<dbReference type="PANTHER" id="PTHR18640">
    <property type="entry name" value="SOLUTE CARRIER FAMILY 10 MEMBER 7"/>
    <property type="match status" value="1"/>
</dbReference>
<evidence type="ECO:0000313" key="3">
    <source>
        <dbReference type="Proteomes" id="UP000799438"/>
    </source>
</evidence>
<feature type="transmembrane region" description="Helical" evidence="1">
    <location>
        <begin position="348"/>
        <end position="369"/>
    </location>
</feature>
<dbReference type="PROSITE" id="PS51257">
    <property type="entry name" value="PROKAR_LIPOPROTEIN"/>
    <property type="match status" value="1"/>
</dbReference>
<sequence>MGAETKTEGPRPSKLKVALAFLLHQWLLIGIGVACVLAYFFPSVAAHGGIIRSQYSILYGAVALIFLVSGLSIAGKKLLVHALNWRLHLIVQGASFLLAPVTMYALVQAVRAGDPLENIDRSVLVGYVLTACIPTTIASNVVMTRSAGGDDAAALVEVLIGNVFGPIVSPAWTVALIPKDNSFRLWENVSGDLTDMYRSVFKLLGLSVYVPLAVGQLVRWKWSEQTAWVMQTFYLNKVGTFMLLLLIWTSFSTCFATNALQTLSTETIIFIVFFNIAIYLFWTLICFGFARIWPQPITDSTKGLVRRFPKTETIAICFCGPAKTAALGIPLLYAMWEHFDTEVKAKMSVPIILYTTEQIFCAHFLVSLFKRWLGKDNIREAEIAAEPEMAVVERPSVDPK</sequence>